<feature type="binding site" evidence="5">
    <location>
        <position position="123"/>
    </location>
    <ligand>
        <name>substrate</name>
    </ligand>
</feature>
<dbReference type="AlphaFoldDB" id="A0A6M4AWH3"/>
<keyword evidence="4 6" id="KW-0460">Magnesium</keyword>
<evidence type="ECO:0000256" key="4">
    <source>
        <dbReference type="ARBA" id="ARBA00022842"/>
    </source>
</evidence>
<comment type="cofactor">
    <cofactor evidence="1">
        <name>Mg(2+)</name>
        <dbReference type="ChEBI" id="CHEBI:18420"/>
    </cofactor>
</comment>
<feature type="binding site" evidence="6">
    <location>
        <position position="149"/>
    </location>
    <ligand>
        <name>Mg(2+)</name>
        <dbReference type="ChEBI" id="CHEBI:18420"/>
    </ligand>
</feature>
<keyword evidence="8" id="KW-0456">Lyase</keyword>
<feature type="binding site" evidence="5">
    <location>
        <position position="72"/>
    </location>
    <ligand>
        <name>substrate</name>
    </ligand>
</feature>
<dbReference type="PIRSF" id="PIRSF015582">
    <property type="entry name" value="Cit_lyase_B"/>
    <property type="match status" value="1"/>
</dbReference>
<accession>A0A6M4AWH3</accession>
<dbReference type="InterPro" id="IPR005000">
    <property type="entry name" value="Aldolase/citrate-lyase_domain"/>
</dbReference>
<dbReference type="SUPFAM" id="SSF51621">
    <property type="entry name" value="Phosphoenolpyruvate/pyruvate domain"/>
    <property type="match status" value="1"/>
</dbReference>
<feature type="domain" description="HpcH/HpaI aldolase/citrate lyase" evidence="7">
    <location>
        <begin position="13"/>
        <end position="217"/>
    </location>
</feature>
<comment type="similarity">
    <text evidence="2">Belongs to the HpcH/HpaI aldolase family.</text>
</comment>
<dbReference type="PANTHER" id="PTHR32308:SF10">
    <property type="entry name" value="CITRATE LYASE SUBUNIT BETA"/>
    <property type="match status" value="1"/>
</dbReference>
<dbReference type="EMBL" id="CP053015">
    <property type="protein sequence ID" value="QJQ32662.1"/>
    <property type="molecule type" value="Genomic_DNA"/>
</dbReference>
<feature type="binding site" evidence="6">
    <location>
        <position position="123"/>
    </location>
    <ligand>
        <name>Mg(2+)</name>
        <dbReference type="ChEBI" id="CHEBI:18420"/>
    </ligand>
</feature>
<reference evidence="8 9" key="1">
    <citation type="submission" date="2020-01" db="EMBL/GenBank/DDBJ databases">
        <title>Sphingomonas sp. strain CSW-10.</title>
        <authorList>
            <person name="Chen W.-M."/>
        </authorList>
    </citation>
    <scope>NUCLEOTIDE SEQUENCE [LARGE SCALE GENOMIC DNA]</scope>
    <source>
        <strain evidence="8 9">CSW-10</strain>
    </source>
</reference>
<evidence type="ECO:0000256" key="5">
    <source>
        <dbReference type="PIRSR" id="PIRSR015582-1"/>
    </source>
</evidence>
<keyword evidence="9" id="KW-1185">Reference proteome</keyword>
<organism evidence="8 9">
    <name type="scientific">Sphingomonas lacunae</name>
    <dbReference type="NCBI Taxonomy" id="2698828"/>
    <lineage>
        <taxon>Bacteria</taxon>
        <taxon>Pseudomonadati</taxon>
        <taxon>Pseudomonadota</taxon>
        <taxon>Alphaproteobacteria</taxon>
        <taxon>Sphingomonadales</taxon>
        <taxon>Sphingomonadaceae</taxon>
        <taxon>Sphingomonas</taxon>
    </lineage>
</organism>
<dbReference type="GO" id="GO:0000287">
    <property type="term" value="F:magnesium ion binding"/>
    <property type="evidence" value="ECO:0007669"/>
    <property type="project" value="TreeGrafter"/>
</dbReference>
<gene>
    <name evidence="8" type="ORF">GV829_09535</name>
</gene>
<dbReference type="Proteomes" id="UP000503018">
    <property type="component" value="Chromosome"/>
</dbReference>
<dbReference type="PANTHER" id="PTHR32308">
    <property type="entry name" value="LYASE BETA SUBUNIT, PUTATIVE (AFU_ORTHOLOGUE AFUA_4G13030)-RELATED"/>
    <property type="match status" value="1"/>
</dbReference>
<dbReference type="Pfam" id="PF03328">
    <property type="entry name" value="HpcH_HpaI"/>
    <property type="match status" value="1"/>
</dbReference>
<dbReference type="GO" id="GO:0016829">
    <property type="term" value="F:lyase activity"/>
    <property type="evidence" value="ECO:0007669"/>
    <property type="project" value="UniProtKB-KW"/>
</dbReference>
<proteinExistence type="inferred from homology"/>
<dbReference type="Gene3D" id="3.20.20.60">
    <property type="entry name" value="Phosphoenolpyruvate-binding domains"/>
    <property type="match status" value="1"/>
</dbReference>
<evidence type="ECO:0000256" key="2">
    <source>
        <dbReference type="ARBA" id="ARBA00005568"/>
    </source>
</evidence>
<dbReference type="InterPro" id="IPR015813">
    <property type="entry name" value="Pyrv/PenolPyrv_kinase-like_dom"/>
</dbReference>
<evidence type="ECO:0000259" key="7">
    <source>
        <dbReference type="Pfam" id="PF03328"/>
    </source>
</evidence>
<name>A0A6M4AWH3_9SPHN</name>
<protein>
    <submittedName>
        <fullName evidence="8">CoA ester lyase</fullName>
    </submittedName>
</protein>
<dbReference type="KEGG" id="slan:GV829_09535"/>
<dbReference type="GO" id="GO:0006107">
    <property type="term" value="P:oxaloacetate metabolic process"/>
    <property type="evidence" value="ECO:0007669"/>
    <property type="project" value="TreeGrafter"/>
</dbReference>
<evidence type="ECO:0000256" key="3">
    <source>
        <dbReference type="ARBA" id="ARBA00022723"/>
    </source>
</evidence>
<dbReference type="RefSeq" id="WP_169946139.1">
    <property type="nucleotide sequence ID" value="NZ_CP053015.1"/>
</dbReference>
<evidence type="ECO:0000256" key="6">
    <source>
        <dbReference type="PIRSR" id="PIRSR015582-2"/>
    </source>
</evidence>
<sequence>MTIFQTLNPAPVSLLYVPGHKGRALSKAKQLPADMLIIDLEDAVPAELKADGRLGAAGAIREGFSGKYVALRINGPDSPYHAEDLSLVQQVRPDIIVLPKVDHPAVLDGLATPADVPLFAMIESPTGIFNAQAIAAHSRVAGLIAGLNDLAHDLRLPDYRDRSAMALSIQMIVLAARAAGILAYDGVYNAIDDASGFAMEADEGHRLGFDGKTLIHPSQVDPCNQAFAPSAVALDDARAIVAAFTGGAERFEGRMIEDMHVDSARQLLAREALRDERRRGIAQQ</sequence>
<keyword evidence="3 6" id="KW-0479">Metal-binding</keyword>
<evidence type="ECO:0000313" key="8">
    <source>
        <dbReference type="EMBL" id="QJQ32662.1"/>
    </source>
</evidence>
<dbReference type="InterPro" id="IPR040442">
    <property type="entry name" value="Pyrv_kinase-like_dom_sf"/>
</dbReference>
<dbReference type="InterPro" id="IPR011206">
    <property type="entry name" value="Citrate_lyase_beta/mcl1/mcl2"/>
</dbReference>
<evidence type="ECO:0000313" key="9">
    <source>
        <dbReference type="Proteomes" id="UP000503018"/>
    </source>
</evidence>
<evidence type="ECO:0000256" key="1">
    <source>
        <dbReference type="ARBA" id="ARBA00001946"/>
    </source>
</evidence>